<evidence type="ECO:0000259" key="2">
    <source>
        <dbReference type="Pfam" id="PF07811"/>
    </source>
</evidence>
<dbReference type="RefSeq" id="WP_232402202.1">
    <property type="nucleotide sequence ID" value="NZ_CP102173.1"/>
</dbReference>
<organism evidence="3 4">
    <name type="scientific">Aeromicrobium wangtongii</name>
    <dbReference type="NCBI Taxonomy" id="2969247"/>
    <lineage>
        <taxon>Bacteria</taxon>
        <taxon>Bacillati</taxon>
        <taxon>Actinomycetota</taxon>
        <taxon>Actinomycetes</taxon>
        <taxon>Propionibacteriales</taxon>
        <taxon>Nocardioidaceae</taxon>
        <taxon>Aeromicrobium</taxon>
    </lineage>
</organism>
<sequence>MTRSRPRRNREEGTSAIELVLYLPLLMVAIILTIQFALVYLGNQAVSAAAREAARTTRVTGDRAAGIERGRQYADDLGRGLLSRIDVQVELVNGDRDVRAVVEADGEQLLPFIGRPRLSEEVQGPVEQFREDE</sequence>
<proteinExistence type="predicted"/>
<dbReference type="EMBL" id="CP102173">
    <property type="protein sequence ID" value="UUP12713.1"/>
    <property type="molecule type" value="Genomic_DNA"/>
</dbReference>
<feature type="domain" description="TadE-like" evidence="2">
    <location>
        <begin position="13"/>
        <end position="55"/>
    </location>
</feature>
<dbReference type="InterPro" id="IPR012495">
    <property type="entry name" value="TadE-like_dom"/>
</dbReference>
<keyword evidence="1" id="KW-0472">Membrane</keyword>
<accession>A0ABY5M3D1</accession>
<protein>
    <submittedName>
        <fullName evidence="3">Pilus assembly protein</fullName>
    </submittedName>
</protein>
<dbReference type="Pfam" id="PF07811">
    <property type="entry name" value="TadE"/>
    <property type="match status" value="1"/>
</dbReference>
<feature type="transmembrane region" description="Helical" evidence="1">
    <location>
        <begin position="20"/>
        <end position="41"/>
    </location>
</feature>
<keyword evidence="1" id="KW-0812">Transmembrane</keyword>
<evidence type="ECO:0000313" key="3">
    <source>
        <dbReference type="EMBL" id="UUP12713.1"/>
    </source>
</evidence>
<name>A0ABY5M3D1_9ACTN</name>
<evidence type="ECO:0000256" key="1">
    <source>
        <dbReference type="SAM" id="Phobius"/>
    </source>
</evidence>
<keyword evidence="1" id="KW-1133">Transmembrane helix</keyword>
<gene>
    <name evidence="3" type="ORF">NQV15_12720</name>
</gene>
<reference evidence="3 4" key="1">
    <citation type="submission" date="2022-08" db="EMBL/GenBank/DDBJ databases">
        <title>novel species in genus Aeromicrobium.</title>
        <authorList>
            <person name="Ye L."/>
        </authorList>
    </citation>
    <scope>NUCLEOTIDE SEQUENCE [LARGE SCALE GENOMIC DNA]</scope>
    <source>
        <strain evidence="4">zg-Y1379</strain>
    </source>
</reference>
<evidence type="ECO:0000313" key="4">
    <source>
        <dbReference type="Proteomes" id="UP001316184"/>
    </source>
</evidence>
<keyword evidence="4" id="KW-1185">Reference proteome</keyword>
<dbReference type="Proteomes" id="UP001316184">
    <property type="component" value="Chromosome"/>
</dbReference>